<dbReference type="InterPro" id="IPR036291">
    <property type="entry name" value="NAD(P)-bd_dom_sf"/>
</dbReference>
<dbReference type="GO" id="GO:0016491">
    <property type="term" value="F:oxidoreductase activity"/>
    <property type="evidence" value="ECO:0007669"/>
    <property type="project" value="UniProtKB-KW"/>
</dbReference>
<name>A0A0N5AMT7_9BILA</name>
<reference evidence="4" key="1">
    <citation type="submission" date="2017-02" db="UniProtKB">
        <authorList>
            <consortium name="WormBaseParasite"/>
        </authorList>
    </citation>
    <scope>IDENTIFICATION</scope>
</reference>
<dbReference type="Proteomes" id="UP000046393">
    <property type="component" value="Unplaced"/>
</dbReference>
<dbReference type="PRINTS" id="PR00081">
    <property type="entry name" value="GDHRDH"/>
</dbReference>
<dbReference type="AlphaFoldDB" id="A0A0N5AMT7"/>
<dbReference type="Gene3D" id="3.40.50.720">
    <property type="entry name" value="NAD(P)-binding Rossmann-like Domain"/>
    <property type="match status" value="1"/>
</dbReference>
<dbReference type="PANTHER" id="PTHR43544">
    <property type="entry name" value="SHORT-CHAIN DEHYDROGENASE/REDUCTASE"/>
    <property type="match status" value="1"/>
</dbReference>
<keyword evidence="3" id="KW-1185">Reference proteome</keyword>
<dbReference type="STRING" id="451379.A0A0N5AMT7"/>
<dbReference type="InterPro" id="IPR002347">
    <property type="entry name" value="SDR_fam"/>
</dbReference>
<organism evidence="3 4">
    <name type="scientific">Syphacia muris</name>
    <dbReference type="NCBI Taxonomy" id="451379"/>
    <lineage>
        <taxon>Eukaryota</taxon>
        <taxon>Metazoa</taxon>
        <taxon>Ecdysozoa</taxon>
        <taxon>Nematoda</taxon>
        <taxon>Chromadorea</taxon>
        <taxon>Rhabditida</taxon>
        <taxon>Spirurina</taxon>
        <taxon>Oxyuridomorpha</taxon>
        <taxon>Oxyuroidea</taxon>
        <taxon>Oxyuridae</taxon>
        <taxon>Syphacia</taxon>
    </lineage>
</organism>
<keyword evidence="2" id="KW-0560">Oxidoreductase</keyword>
<dbReference type="GO" id="GO:0005737">
    <property type="term" value="C:cytoplasm"/>
    <property type="evidence" value="ECO:0007669"/>
    <property type="project" value="TreeGrafter"/>
</dbReference>
<dbReference type="WBParaSite" id="SMUV_0000590501-mRNA-1">
    <property type="protein sequence ID" value="SMUV_0000590501-mRNA-1"/>
    <property type="gene ID" value="SMUV_0000590501"/>
</dbReference>
<protein>
    <submittedName>
        <fullName evidence="4">NAD(P)-binding protein</fullName>
    </submittedName>
</protein>
<dbReference type="SUPFAM" id="SSF51735">
    <property type="entry name" value="NAD(P)-binding Rossmann-fold domains"/>
    <property type="match status" value="1"/>
</dbReference>
<evidence type="ECO:0000313" key="3">
    <source>
        <dbReference type="Proteomes" id="UP000046393"/>
    </source>
</evidence>
<dbReference type="PANTHER" id="PTHR43544:SF7">
    <property type="entry name" value="NADB-LER2"/>
    <property type="match status" value="1"/>
</dbReference>
<sequence>MERIPANILITGARRGIGLGLVKGWAKYDAVKNIFACARKLEDDDELGRLAETDPRIHFIKMDVNNDRDICYARSKVQEIIGEDNGLNLLINNARLHEKCEGSTFFGADRKIFAEHFETNVTSQLRVASFYPLLKKASDAVTTTTALGAFRAAILNVCSVLGSIELNSEGSMFIKNIMSKTMALDFVKDRILVTAIFPGWANTSWNDSATEVNDCFAVLKFYI</sequence>
<dbReference type="InterPro" id="IPR051468">
    <property type="entry name" value="Fungal_SecMetab_SDRs"/>
</dbReference>
<keyword evidence="1" id="KW-0521">NADP</keyword>
<dbReference type="Pfam" id="PF00106">
    <property type="entry name" value="adh_short"/>
    <property type="match status" value="1"/>
</dbReference>
<evidence type="ECO:0000256" key="1">
    <source>
        <dbReference type="ARBA" id="ARBA00022857"/>
    </source>
</evidence>
<evidence type="ECO:0000256" key="2">
    <source>
        <dbReference type="ARBA" id="ARBA00023002"/>
    </source>
</evidence>
<proteinExistence type="predicted"/>
<accession>A0A0N5AMT7</accession>
<evidence type="ECO:0000313" key="4">
    <source>
        <dbReference type="WBParaSite" id="SMUV_0000590501-mRNA-1"/>
    </source>
</evidence>